<comment type="pathway">
    <text evidence="3 9">Carbohydrate metabolism; galactose metabolism.</text>
</comment>
<keyword evidence="9" id="KW-0119">Carbohydrate metabolism</keyword>
<dbReference type="RefSeq" id="WP_130276212.1">
    <property type="nucleotide sequence ID" value="NZ_SGXG01000001.1"/>
</dbReference>
<dbReference type="PANTHER" id="PTHR43725">
    <property type="entry name" value="UDP-GLUCOSE 4-EPIMERASE"/>
    <property type="match status" value="1"/>
</dbReference>
<evidence type="ECO:0000256" key="2">
    <source>
        <dbReference type="ARBA" id="ARBA00001911"/>
    </source>
</evidence>
<comment type="cofactor">
    <cofactor evidence="2 9">
        <name>NAD(+)</name>
        <dbReference type="ChEBI" id="CHEBI:57540"/>
    </cofactor>
</comment>
<dbReference type="CDD" id="cd05247">
    <property type="entry name" value="UDP_G4E_1_SDR_e"/>
    <property type="match status" value="1"/>
</dbReference>
<dbReference type="EC" id="5.1.3.2" evidence="5 9"/>
<comment type="similarity">
    <text evidence="4 9">Belongs to the NAD(P)-dependent epimerase/dehydratase family.</text>
</comment>
<dbReference type="Gene3D" id="3.40.50.720">
    <property type="entry name" value="NAD(P)-binding Rossmann-like Domain"/>
    <property type="match status" value="1"/>
</dbReference>
<dbReference type="PRINTS" id="PR01713">
    <property type="entry name" value="NUCEPIMERASE"/>
</dbReference>
<dbReference type="GO" id="GO:0005829">
    <property type="term" value="C:cytosol"/>
    <property type="evidence" value="ECO:0007669"/>
    <property type="project" value="TreeGrafter"/>
</dbReference>
<evidence type="ECO:0000256" key="6">
    <source>
        <dbReference type="ARBA" id="ARBA00018569"/>
    </source>
</evidence>
<keyword evidence="12" id="KW-1185">Reference proteome</keyword>
<evidence type="ECO:0000256" key="7">
    <source>
        <dbReference type="ARBA" id="ARBA00023027"/>
    </source>
</evidence>
<evidence type="ECO:0000259" key="10">
    <source>
        <dbReference type="Pfam" id="PF16363"/>
    </source>
</evidence>
<evidence type="ECO:0000256" key="8">
    <source>
        <dbReference type="ARBA" id="ARBA00023235"/>
    </source>
</evidence>
<evidence type="ECO:0000313" key="12">
    <source>
        <dbReference type="Proteomes" id="UP000292209"/>
    </source>
</evidence>
<dbReference type="GO" id="GO:0003978">
    <property type="term" value="F:UDP-glucose 4-epimerase activity"/>
    <property type="evidence" value="ECO:0007669"/>
    <property type="project" value="UniProtKB-UniRule"/>
</dbReference>
<organism evidence="11 12">
    <name type="scientific">Cecembia calidifontis</name>
    <dbReference type="NCBI Taxonomy" id="1187080"/>
    <lineage>
        <taxon>Bacteria</taxon>
        <taxon>Pseudomonadati</taxon>
        <taxon>Bacteroidota</taxon>
        <taxon>Cytophagia</taxon>
        <taxon>Cytophagales</taxon>
        <taxon>Cyclobacteriaceae</taxon>
        <taxon>Cecembia</taxon>
    </lineage>
</organism>
<evidence type="ECO:0000256" key="4">
    <source>
        <dbReference type="ARBA" id="ARBA00007637"/>
    </source>
</evidence>
<dbReference type="NCBIfam" id="TIGR01179">
    <property type="entry name" value="galE"/>
    <property type="match status" value="1"/>
</dbReference>
<dbReference type="SUPFAM" id="SSF51735">
    <property type="entry name" value="NAD(P)-binding Rossmann-fold domains"/>
    <property type="match status" value="1"/>
</dbReference>
<protein>
    <recommendedName>
        <fullName evidence="6 9">UDP-glucose 4-epimerase</fullName>
        <ecNumber evidence="5 9">5.1.3.2</ecNumber>
    </recommendedName>
</protein>
<evidence type="ECO:0000256" key="9">
    <source>
        <dbReference type="RuleBase" id="RU366046"/>
    </source>
</evidence>
<dbReference type="InterPro" id="IPR036291">
    <property type="entry name" value="NAD(P)-bd_dom_sf"/>
</dbReference>
<dbReference type="Proteomes" id="UP000292209">
    <property type="component" value="Unassembled WGS sequence"/>
</dbReference>
<keyword evidence="7 9" id="KW-0520">NAD</keyword>
<sequence length="339" mass="37847">MKKILITGGAGYIGSHTAVALVVAGFEPVIVDNFSNSDHSALNGLKRILGKELLCYEGDCNDRELLQRIFKENQFEGVIHFAAYKAVGESTQFPLKYYSNNLFSLIVLLETMAAFGVRDLVFSSSCTVYGQPDELPVKESTPRKEAESPYGNTKKICEDILRDYIKSGVNSRIISLRYFNPVGAHPSGEIGELPLGVPNNLVPFITQTAAGIREKLTVFGNDYATSDGSCVRDYIHVMDLADAHVKALEYLFKQKENFYDLFNVGTGKGNTVLEVIQTFEKVSGRPLNYQIGPRRPGDIEKVWANTDKINTVLGWHAKYSLEDSLRDSWNWQQKLGEKE</sequence>
<comment type="catalytic activity">
    <reaction evidence="1 9">
        <text>UDP-alpha-D-glucose = UDP-alpha-D-galactose</text>
        <dbReference type="Rhea" id="RHEA:22168"/>
        <dbReference type="ChEBI" id="CHEBI:58885"/>
        <dbReference type="ChEBI" id="CHEBI:66914"/>
        <dbReference type="EC" id="5.1.3.2"/>
    </reaction>
</comment>
<dbReference type="AlphaFoldDB" id="A0A4Q7PAT7"/>
<accession>A0A4Q7PAT7</accession>
<evidence type="ECO:0000256" key="1">
    <source>
        <dbReference type="ARBA" id="ARBA00000083"/>
    </source>
</evidence>
<reference evidence="11 12" key="1">
    <citation type="submission" date="2019-02" db="EMBL/GenBank/DDBJ databases">
        <title>Genomic Encyclopedia of Archaeal and Bacterial Type Strains, Phase II (KMG-II): from individual species to whole genera.</title>
        <authorList>
            <person name="Goeker M."/>
        </authorList>
    </citation>
    <scope>NUCLEOTIDE SEQUENCE [LARGE SCALE GENOMIC DNA]</scope>
    <source>
        <strain evidence="11 12">DSM 21411</strain>
    </source>
</reference>
<dbReference type="OrthoDB" id="9811743at2"/>
<evidence type="ECO:0000313" key="11">
    <source>
        <dbReference type="EMBL" id="RZS97344.1"/>
    </source>
</evidence>
<feature type="domain" description="NAD(P)-binding" evidence="10">
    <location>
        <begin position="5"/>
        <end position="327"/>
    </location>
</feature>
<comment type="subunit">
    <text evidence="9">Homodimer.</text>
</comment>
<dbReference type="Pfam" id="PF16363">
    <property type="entry name" value="GDP_Man_Dehyd"/>
    <property type="match status" value="1"/>
</dbReference>
<dbReference type="InterPro" id="IPR005886">
    <property type="entry name" value="UDP_G4E"/>
</dbReference>
<gene>
    <name evidence="11" type="ORF">BC751_2950</name>
</gene>
<dbReference type="InterPro" id="IPR016040">
    <property type="entry name" value="NAD(P)-bd_dom"/>
</dbReference>
<proteinExistence type="inferred from homology"/>
<dbReference type="UniPathway" id="UPA00214"/>
<dbReference type="EMBL" id="SGXG01000001">
    <property type="protein sequence ID" value="RZS97344.1"/>
    <property type="molecule type" value="Genomic_DNA"/>
</dbReference>
<keyword evidence="8 9" id="KW-0413">Isomerase</keyword>
<name>A0A4Q7PAT7_9BACT</name>
<dbReference type="PANTHER" id="PTHR43725:SF47">
    <property type="entry name" value="UDP-GLUCOSE 4-EPIMERASE"/>
    <property type="match status" value="1"/>
</dbReference>
<dbReference type="Gene3D" id="3.90.25.10">
    <property type="entry name" value="UDP-galactose 4-epimerase, domain 1"/>
    <property type="match status" value="1"/>
</dbReference>
<evidence type="ECO:0000256" key="5">
    <source>
        <dbReference type="ARBA" id="ARBA00013189"/>
    </source>
</evidence>
<dbReference type="GO" id="GO:0006012">
    <property type="term" value="P:galactose metabolic process"/>
    <property type="evidence" value="ECO:0007669"/>
    <property type="project" value="UniProtKB-UniPathway"/>
</dbReference>
<evidence type="ECO:0000256" key="3">
    <source>
        <dbReference type="ARBA" id="ARBA00004947"/>
    </source>
</evidence>
<comment type="caution">
    <text evidence="11">The sequence shown here is derived from an EMBL/GenBank/DDBJ whole genome shotgun (WGS) entry which is preliminary data.</text>
</comment>